<evidence type="ECO:0000313" key="2">
    <source>
        <dbReference type="EMBL" id="KAI3932647.1"/>
    </source>
</evidence>
<protein>
    <recommendedName>
        <fullName evidence="1">Transcription factor IIIC subunit Tfc1/Sfc1 triple barrel domain-containing protein</fullName>
    </recommendedName>
</protein>
<dbReference type="GO" id="GO:0000127">
    <property type="term" value="C:transcription factor TFIIIC complex"/>
    <property type="evidence" value="ECO:0007669"/>
    <property type="project" value="InterPro"/>
</dbReference>
<feature type="domain" description="Transcription factor IIIC subunit Tfc1/Sfc1 triple barrel" evidence="1">
    <location>
        <begin position="20"/>
        <end position="170"/>
    </location>
</feature>
<name>A0AAD4XMB9_9MAGN</name>
<accession>A0AAD4XMB9</accession>
<dbReference type="InterPro" id="IPR041499">
    <property type="entry name" value="Tfc1/Sfc1_N"/>
</dbReference>
<dbReference type="GO" id="GO:0006384">
    <property type="term" value="P:transcription initiation at RNA polymerase III promoter"/>
    <property type="evidence" value="ECO:0007669"/>
    <property type="project" value="InterPro"/>
</dbReference>
<dbReference type="InterPro" id="IPR040454">
    <property type="entry name" value="TF_IIIC_Tfc1/Sfc1"/>
</dbReference>
<reference evidence="2" key="1">
    <citation type="submission" date="2022-04" db="EMBL/GenBank/DDBJ databases">
        <title>A functionally conserved STORR gene fusion in Papaver species that diverged 16.8 million years ago.</title>
        <authorList>
            <person name="Catania T."/>
        </authorList>
    </citation>
    <scope>NUCLEOTIDE SEQUENCE</scope>
    <source>
        <strain evidence="2">S-188037</strain>
    </source>
</reference>
<proteinExistence type="predicted"/>
<feature type="non-terminal residue" evidence="2">
    <location>
        <position position="246"/>
    </location>
</feature>
<dbReference type="Proteomes" id="UP001202328">
    <property type="component" value="Unassembled WGS sequence"/>
</dbReference>
<organism evidence="2 3">
    <name type="scientific">Papaver atlanticum</name>
    <dbReference type="NCBI Taxonomy" id="357466"/>
    <lineage>
        <taxon>Eukaryota</taxon>
        <taxon>Viridiplantae</taxon>
        <taxon>Streptophyta</taxon>
        <taxon>Embryophyta</taxon>
        <taxon>Tracheophyta</taxon>
        <taxon>Spermatophyta</taxon>
        <taxon>Magnoliopsida</taxon>
        <taxon>Ranunculales</taxon>
        <taxon>Papaveraceae</taxon>
        <taxon>Papaveroideae</taxon>
        <taxon>Papaver</taxon>
    </lineage>
</organism>
<evidence type="ECO:0000259" key="1">
    <source>
        <dbReference type="Pfam" id="PF17682"/>
    </source>
</evidence>
<dbReference type="InterPro" id="IPR042536">
    <property type="entry name" value="TFIIIC_tauA_Sfc1"/>
</dbReference>
<dbReference type="PANTHER" id="PTHR13230:SF5">
    <property type="entry name" value="GENERAL TRANSCRIPTION FACTOR 3C POLYPEPTIDE 5"/>
    <property type="match status" value="1"/>
</dbReference>
<dbReference type="PANTHER" id="PTHR13230">
    <property type="entry name" value="GENERAL TRANSCRIPTION FACTOR IIIC, POLYPEPTIDE 5"/>
    <property type="match status" value="1"/>
</dbReference>
<comment type="caution">
    <text evidence="2">The sequence shown here is derived from an EMBL/GenBank/DDBJ whole genome shotgun (WGS) entry which is preliminary data.</text>
</comment>
<dbReference type="EMBL" id="JAJJMB010006998">
    <property type="protein sequence ID" value="KAI3932647.1"/>
    <property type="molecule type" value="Genomic_DNA"/>
</dbReference>
<dbReference type="Pfam" id="PF17682">
    <property type="entry name" value="Tau95_N"/>
    <property type="match status" value="1"/>
</dbReference>
<gene>
    <name evidence="2" type="ORF">MKW98_012618</name>
</gene>
<dbReference type="GO" id="GO:0001003">
    <property type="term" value="F:RNA polymerase III type 2 promoter sequence-specific DNA binding"/>
    <property type="evidence" value="ECO:0007669"/>
    <property type="project" value="TreeGrafter"/>
</dbReference>
<evidence type="ECO:0000313" key="3">
    <source>
        <dbReference type="Proteomes" id="UP001202328"/>
    </source>
</evidence>
<keyword evidence="3" id="KW-1185">Reference proteome</keyword>
<dbReference type="GO" id="GO:0001002">
    <property type="term" value="F:RNA polymerase III type 1 promoter sequence-specific DNA binding"/>
    <property type="evidence" value="ECO:0007669"/>
    <property type="project" value="TreeGrafter"/>
</dbReference>
<dbReference type="Gene3D" id="3.30.200.160">
    <property type="entry name" value="TFIIIC, subcomplex tauA, subunit Sfc1, barrel domain"/>
    <property type="match status" value="1"/>
</dbReference>
<dbReference type="AlphaFoldDB" id="A0AAD4XMB9"/>
<sequence length="246" mass="26794">MGLIKDGAISGVLPDSEGFVVHYPGYPSSIPRAFETLGGTEGILKARSSKSNPLELHFRPEDPYSHPAFAELGPCCNLLLKISKKKTSGTFVDSENPSKSSTTKVAKTVACNSENAEISQEGDLGNIASVGNTSNEAQADELEVHTNLFADIVARVPEAYHFKGMVDYQHVLAVHAEVSRKKKRQWADVEPKFEKGGLMDIDQGDLMMLVPPLFSPKDEPGDLALKSLTALTSKKKLEAVVQQRWE</sequence>